<evidence type="ECO:0000256" key="3">
    <source>
        <dbReference type="ARBA" id="ARBA00005081"/>
    </source>
</evidence>
<evidence type="ECO:0000256" key="2">
    <source>
        <dbReference type="ARBA" id="ARBA00002147"/>
    </source>
</evidence>
<evidence type="ECO:0000256" key="7">
    <source>
        <dbReference type="HAMAP-Rule" id="MF_01235"/>
    </source>
</evidence>
<comment type="catalytic activity">
    <reaction evidence="1 7">
        <text>an N-acyl-D-glucosamine 6-phosphate = an N-acyl-D-mannosamine 6-phosphate</text>
        <dbReference type="Rhea" id="RHEA:23932"/>
        <dbReference type="ChEBI" id="CHEBI:57599"/>
        <dbReference type="ChEBI" id="CHEBI:57666"/>
        <dbReference type="EC" id="5.1.3.9"/>
    </reaction>
</comment>
<comment type="caution">
    <text evidence="8">The sequence shown here is derived from an EMBL/GenBank/DDBJ whole genome shotgun (WGS) entry which is preliminary data.</text>
</comment>
<evidence type="ECO:0000313" key="9">
    <source>
        <dbReference type="Proteomes" id="UP001199916"/>
    </source>
</evidence>
<evidence type="ECO:0000313" key="8">
    <source>
        <dbReference type="EMBL" id="MCE5168781.1"/>
    </source>
</evidence>
<keyword evidence="5 7" id="KW-0413">Isomerase</keyword>
<dbReference type="EC" id="5.1.3.9" evidence="7"/>
<dbReference type="PANTHER" id="PTHR36204:SF1">
    <property type="entry name" value="N-ACETYLMANNOSAMINE-6-PHOSPHATE 2-EPIMERASE-RELATED"/>
    <property type="match status" value="1"/>
</dbReference>
<dbReference type="PANTHER" id="PTHR36204">
    <property type="entry name" value="N-ACETYLMANNOSAMINE-6-PHOSPHATE 2-EPIMERASE-RELATED"/>
    <property type="match status" value="1"/>
</dbReference>
<protein>
    <recommendedName>
        <fullName evidence="7">Putative N-acetylmannosamine-6-phosphate 2-epimerase</fullName>
        <ecNumber evidence="7">5.1.3.9</ecNumber>
    </recommendedName>
    <alternativeName>
        <fullName evidence="7">ManNAc-6-P epimerase</fullName>
    </alternativeName>
</protein>
<dbReference type="RefSeq" id="WP_233695963.1">
    <property type="nucleotide sequence ID" value="NZ_JAJNBZ010000003.1"/>
</dbReference>
<dbReference type="InterPro" id="IPR007260">
    <property type="entry name" value="NanE"/>
</dbReference>
<dbReference type="EMBL" id="JAJNBZ010000003">
    <property type="protein sequence ID" value="MCE5168781.1"/>
    <property type="molecule type" value="Genomic_DNA"/>
</dbReference>
<evidence type="ECO:0000256" key="4">
    <source>
        <dbReference type="ARBA" id="ARBA00007439"/>
    </source>
</evidence>
<comment type="pathway">
    <text evidence="3 7">Amino-sugar metabolism; N-acetylneuraminate degradation; D-fructose 6-phosphate from N-acetylneuraminate: step 3/5.</text>
</comment>
<dbReference type="HAMAP" id="MF_01235">
    <property type="entry name" value="ManNAc6P_epimer"/>
    <property type="match status" value="1"/>
</dbReference>
<evidence type="ECO:0000256" key="5">
    <source>
        <dbReference type="ARBA" id="ARBA00023235"/>
    </source>
</evidence>
<comment type="function">
    <text evidence="2 7">Converts N-acetylmannosamine-6-phosphate (ManNAc-6-P) to N-acetylglucosamine-6-phosphate (GlcNAc-6-P).</text>
</comment>
<dbReference type="SUPFAM" id="SSF51366">
    <property type="entry name" value="Ribulose-phoshate binding barrel"/>
    <property type="match status" value="1"/>
</dbReference>
<dbReference type="Gene3D" id="3.20.20.70">
    <property type="entry name" value="Aldolase class I"/>
    <property type="match status" value="1"/>
</dbReference>
<dbReference type="NCBIfam" id="NF002231">
    <property type="entry name" value="PRK01130.1"/>
    <property type="match status" value="1"/>
</dbReference>
<organism evidence="8 9">
    <name type="scientific">Paenibacillus profundus</name>
    <dbReference type="NCBI Taxonomy" id="1173085"/>
    <lineage>
        <taxon>Bacteria</taxon>
        <taxon>Bacillati</taxon>
        <taxon>Bacillota</taxon>
        <taxon>Bacilli</taxon>
        <taxon>Bacillales</taxon>
        <taxon>Paenibacillaceae</taxon>
        <taxon>Paenibacillus</taxon>
    </lineage>
</organism>
<dbReference type="Pfam" id="PF04131">
    <property type="entry name" value="NanE"/>
    <property type="match status" value="1"/>
</dbReference>
<proteinExistence type="inferred from homology"/>
<evidence type="ECO:0000256" key="1">
    <source>
        <dbReference type="ARBA" id="ARBA00000056"/>
    </source>
</evidence>
<dbReference type="InterPro" id="IPR013785">
    <property type="entry name" value="Aldolase_TIM"/>
</dbReference>
<sequence>MEKHILERIQNRLIVSCQALEDEPLHGSALMAKMAMAAEVGGAAGIRANTAKDIEQIKQLTDLPIIGIVKRDYDDSDIYITPTMTEVKELIDVGVDMIALDATRRKRPNGETLEEIIAYAKQHQQTVMADISTEEEALYAASLGVDCVSTTLSGYTPYSPQDAMPNFLLVEKLVKSVRIPVIAEGKINLPSQAAHMLQLGAHAVVVGSAITRPQLITQAFVAEIEQHTK</sequence>
<keyword evidence="6 7" id="KW-0119">Carbohydrate metabolism</keyword>
<dbReference type="Proteomes" id="UP001199916">
    <property type="component" value="Unassembled WGS sequence"/>
</dbReference>
<dbReference type="InterPro" id="IPR011060">
    <property type="entry name" value="RibuloseP-bd_barrel"/>
</dbReference>
<reference evidence="8 9" key="1">
    <citation type="submission" date="2021-11" db="EMBL/GenBank/DDBJ databases">
        <title>Draft genome sequence of Paenibacillus profundus YoMME, a new Gram-positive bacteria with exoelectrogenic properties.</title>
        <authorList>
            <person name="Hubenova Y."/>
            <person name="Hubenova E."/>
            <person name="Manasiev Y."/>
            <person name="Peykov S."/>
            <person name="Mitov M."/>
        </authorList>
    </citation>
    <scope>NUCLEOTIDE SEQUENCE [LARGE SCALE GENOMIC DNA]</scope>
    <source>
        <strain evidence="8 9">YoMME</strain>
    </source>
</reference>
<evidence type="ECO:0000256" key="6">
    <source>
        <dbReference type="ARBA" id="ARBA00023277"/>
    </source>
</evidence>
<accession>A0ABS8YB65</accession>
<comment type="similarity">
    <text evidence="4 7">Belongs to the NanE family.</text>
</comment>
<name>A0ABS8YB65_9BACL</name>
<dbReference type="CDD" id="cd04729">
    <property type="entry name" value="NanE"/>
    <property type="match status" value="1"/>
</dbReference>
<gene>
    <name evidence="7" type="primary">nanE</name>
    <name evidence="8" type="ORF">LQV63_05570</name>
</gene>
<keyword evidence="9" id="KW-1185">Reference proteome</keyword>